<feature type="compositionally biased region" description="Pro residues" evidence="1">
    <location>
        <begin position="205"/>
        <end position="217"/>
    </location>
</feature>
<reference evidence="2" key="1">
    <citation type="submission" date="2023-10" db="EMBL/GenBank/DDBJ databases">
        <title>Genome assembly of Pristionchus species.</title>
        <authorList>
            <person name="Yoshida K."/>
            <person name="Sommer R.J."/>
        </authorList>
    </citation>
    <scope>NUCLEOTIDE SEQUENCE</scope>
    <source>
        <strain evidence="2">RS0144</strain>
    </source>
</reference>
<feature type="compositionally biased region" description="Low complexity" evidence="1">
    <location>
        <begin position="7"/>
        <end position="19"/>
    </location>
</feature>
<feature type="compositionally biased region" description="Acidic residues" evidence="1">
    <location>
        <begin position="275"/>
        <end position="290"/>
    </location>
</feature>
<feature type="region of interest" description="Disordered" evidence="1">
    <location>
        <begin position="265"/>
        <end position="303"/>
    </location>
</feature>
<keyword evidence="3" id="KW-1185">Reference proteome</keyword>
<comment type="caution">
    <text evidence="2">The sequence shown here is derived from an EMBL/GenBank/DDBJ whole genome shotgun (WGS) entry which is preliminary data.</text>
</comment>
<dbReference type="Proteomes" id="UP001432027">
    <property type="component" value="Unassembled WGS sequence"/>
</dbReference>
<feature type="region of interest" description="Disordered" evidence="1">
    <location>
        <begin position="1"/>
        <end position="148"/>
    </location>
</feature>
<feature type="non-terminal residue" evidence="2">
    <location>
        <position position="303"/>
    </location>
</feature>
<protein>
    <submittedName>
        <fullName evidence="2">Uncharacterized protein</fullName>
    </submittedName>
</protein>
<evidence type="ECO:0000313" key="2">
    <source>
        <dbReference type="EMBL" id="GMS79254.1"/>
    </source>
</evidence>
<feature type="region of interest" description="Disordered" evidence="1">
    <location>
        <begin position="204"/>
        <end position="239"/>
    </location>
</feature>
<feature type="non-terminal residue" evidence="2">
    <location>
        <position position="1"/>
    </location>
</feature>
<evidence type="ECO:0000256" key="1">
    <source>
        <dbReference type="SAM" id="MobiDB-lite"/>
    </source>
</evidence>
<name>A0AAV5SGT8_9BILA</name>
<organism evidence="2 3">
    <name type="scientific">Pristionchus entomophagus</name>
    <dbReference type="NCBI Taxonomy" id="358040"/>
    <lineage>
        <taxon>Eukaryota</taxon>
        <taxon>Metazoa</taxon>
        <taxon>Ecdysozoa</taxon>
        <taxon>Nematoda</taxon>
        <taxon>Chromadorea</taxon>
        <taxon>Rhabditida</taxon>
        <taxon>Rhabditina</taxon>
        <taxon>Diplogasteromorpha</taxon>
        <taxon>Diplogasteroidea</taxon>
        <taxon>Neodiplogasteridae</taxon>
        <taxon>Pristionchus</taxon>
    </lineage>
</organism>
<proteinExistence type="predicted"/>
<accession>A0AAV5SGT8</accession>
<dbReference type="AlphaFoldDB" id="A0AAV5SGT8"/>
<sequence>QRRLAGRESAGAAAAASEEAVARVEPFGRRRRGRHLCTGQSFRDPRRDLPYPLKRSLVTAMRAGKHNKQGAGSAGRHRSGIPRIRVPTASAAPQADTVPTGRGGGGAETPVRAPRVTPSATSIGGGSSGARRHRRGGGGAAVATSSASASRLARAALTASATRAAAEATPLVPTFALPVVSAQQLPTLLSPAARLGSLFAAAAAPTPPPFSQTPPPAAAAAVSPSTATTLSPPARTRSPIITASLPEVRNTSSVESLPEWFKMMEKESRVNLMDTVEEEERSEEESEEEGGDCKSAGDGAEEV</sequence>
<dbReference type="EMBL" id="BTSX01000001">
    <property type="protein sequence ID" value="GMS79254.1"/>
    <property type="molecule type" value="Genomic_DNA"/>
</dbReference>
<evidence type="ECO:0000313" key="3">
    <source>
        <dbReference type="Proteomes" id="UP001432027"/>
    </source>
</evidence>
<gene>
    <name evidence="2" type="ORF">PENTCL1PPCAC_1429</name>
</gene>
<feature type="compositionally biased region" description="Low complexity" evidence="1">
    <location>
        <begin position="218"/>
        <end position="234"/>
    </location>
</feature>